<dbReference type="InterPro" id="IPR027417">
    <property type="entry name" value="P-loop_NTPase"/>
</dbReference>
<dbReference type="PROSITE" id="PS51718">
    <property type="entry name" value="G_DYNAMIN_2"/>
    <property type="match status" value="1"/>
</dbReference>
<evidence type="ECO:0000259" key="3">
    <source>
        <dbReference type="PROSITE" id="PS51388"/>
    </source>
</evidence>
<dbReference type="GO" id="GO:0016020">
    <property type="term" value="C:membrane"/>
    <property type="evidence" value="ECO:0007669"/>
    <property type="project" value="TreeGrafter"/>
</dbReference>
<dbReference type="EMBL" id="MU855555">
    <property type="protein sequence ID" value="KAK3901794.1"/>
    <property type="molecule type" value="Genomic_DNA"/>
</dbReference>
<dbReference type="GO" id="GO:0003924">
    <property type="term" value="F:GTPase activity"/>
    <property type="evidence" value="ECO:0007669"/>
    <property type="project" value="InterPro"/>
</dbReference>
<feature type="domain" description="GED" evidence="3">
    <location>
        <begin position="653"/>
        <end position="736"/>
    </location>
</feature>
<dbReference type="Proteomes" id="UP001303889">
    <property type="component" value="Unassembled WGS sequence"/>
</dbReference>
<reference evidence="5" key="1">
    <citation type="journal article" date="2023" name="Mol. Phylogenet. Evol.">
        <title>Genome-scale phylogeny and comparative genomics of the fungal order Sordariales.</title>
        <authorList>
            <person name="Hensen N."/>
            <person name="Bonometti L."/>
            <person name="Westerberg I."/>
            <person name="Brannstrom I.O."/>
            <person name="Guillou S."/>
            <person name="Cros-Aarteil S."/>
            <person name="Calhoun S."/>
            <person name="Haridas S."/>
            <person name="Kuo A."/>
            <person name="Mondo S."/>
            <person name="Pangilinan J."/>
            <person name="Riley R."/>
            <person name="LaButti K."/>
            <person name="Andreopoulos B."/>
            <person name="Lipzen A."/>
            <person name="Chen C."/>
            <person name="Yan M."/>
            <person name="Daum C."/>
            <person name="Ng V."/>
            <person name="Clum A."/>
            <person name="Steindorff A."/>
            <person name="Ohm R.A."/>
            <person name="Martin F."/>
            <person name="Silar P."/>
            <person name="Natvig D.O."/>
            <person name="Lalanne C."/>
            <person name="Gautier V."/>
            <person name="Ament-Velasquez S.L."/>
            <person name="Kruys A."/>
            <person name="Hutchinson M.I."/>
            <person name="Powell A.J."/>
            <person name="Barry K."/>
            <person name="Miller A.N."/>
            <person name="Grigoriev I.V."/>
            <person name="Debuchy R."/>
            <person name="Gladieux P."/>
            <person name="Hiltunen Thoren M."/>
            <person name="Johannesson H."/>
        </authorList>
    </citation>
    <scope>NUCLEOTIDE SEQUENCE</scope>
    <source>
        <strain evidence="5">CBS 103.79</strain>
    </source>
</reference>
<dbReference type="GO" id="GO:0006897">
    <property type="term" value="P:endocytosis"/>
    <property type="evidence" value="ECO:0007669"/>
    <property type="project" value="TreeGrafter"/>
</dbReference>
<dbReference type="GO" id="GO:0005525">
    <property type="term" value="F:GTP binding"/>
    <property type="evidence" value="ECO:0007669"/>
    <property type="project" value="InterPro"/>
</dbReference>
<evidence type="ECO:0000259" key="4">
    <source>
        <dbReference type="PROSITE" id="PS51718"/>
    </source>
</evidence>
<dbReference type="Gene3D" id="3.40.50.300">
    <property type="entry name" value="P-loop containing nucleotide triphosphate hydrolases"/>
    <property type="match status" value="1"/>
</dbReference>
<gene>
    <name evidence="5" type="ORF">C8A05DRAFT_34524</name>
</gene>
<dbReference type="GO" id="GO:0016559">
    <property type="term" value="P:peroxisome fission"/>
    <property type="evidence" value="ECO:0007669"/>
    <property type="project" value="TreeGrafter"/>
</dbReference>
<dbReference type="PRINTS" id="PR00195">
    <property type="entry name" value="DYNAMIN"/>
</dbReference>
<dbReference type="InterPro" id="IPR045063">
    <property type="entry name" value="Dynamin_N"/>
</dbReference>
<dbReference type="SMART" id="SM00053">
    <property type="entry name" value="DYNc"/>
    <property type="match status" value="1"/>
</dbReference>
<dbReference type="InterPro" id="IPR020850">
    <property type="entry name" value="GED_dom"/>
</dbReference>
<dbReference type="PROSITE" id="PS51388">
    <property type="entry name" value="GED"/>
    <property type="match status" value="1"/>
</dbReference>
<organism evidence="5 6">
    <name type="scientific">Staphylotrichum tortipilum</name>
    <dbReference type="NCBI Taxonomy" id="2831512"/>
    <lineage>
        <taxon>Eukaryota</taxon>
        <taxon>Fungi</taxon>
        <taxon>Dikarya</taxon>
        <taxon>Ascomycota</taxon>
        <taxon>Pezizomycotina</taxon>
        <taxon>Sordariomycetes</taxon>
        <taxon>Sordariomycetidae</taxon>
        <taxon>Sordariales</taxon>
        <taxon>Chaetomiaceae</taxon>
        <taxon>Staphylotrichum</taxon>
    </lineage>
</organism>
<dbReference type="GO" id="GO:0048312">
    <property type="term" value="P:intracellular distribution of mitochondria"/>
    <property type="evidence" value="ECO:0007669"/>
    <property type="project" value="TreeGrafter"/>
</dbReference>
<dbReference type="GO" id="GO:0008017">
    <property type="term" value="F:microtubule binding"/>
    <property type="evidence" value="ECO:0007669"/>
    <property type="project" value="TreeGrafter"/>
</dbReference>
<dbReference type="PANTHER" id="PTHR11566">
    <property type="entry name" value="DYNAMIN"/>
    <property type="match status" value="1"/>
</dbReference>
<dbReference type="PANTHER" id="PTHR11566:SF21">
    <property type="entry name" value="DYNAMIN RELATED PROTEIN 1, ISOFORM A"/>
    <property type="match status" value="1"/>
</dbReference>
<proteinExistence type="predicted"/>
<dbReference type="InterPro" id="IPR001401">
    <property type="entry name" value="Dynamin_GTPase"/>
</dbReference>
<evidence type="ECO:0000256" key="2">
    <source>
        <dbReference type="SAM" id="MobiDB-lite"/>
    </source>
</evidence>
<feature type="region of interest" description="Disordered" evidence="2">
    <location>
        <begin position="1"/>
        <end position="46"/>
    </location>
</feature>
<dbReference type="GO" id="GO:0005739">
    <property type="term" value="C:mitochondrion"/>
    <property type="evidence" value="ECO:0007669"/>
    <property type="project" value="TreeGrafter"/>
</dbReference>
<keyword evidence="1" id="KW-0175">Coiled coil</keyword>
<keyword evidence="6" id="KW-1185">Reference proteome</keyword>
<sequence length="736" mass="82130">MNGINGANGLNGHSGTETGGKGSRTGPPAPPAAPVPGAMLRSGSDQDDSRILAAVDKLRVLGIGRMHNLPQIIVCGAQSAGKSSVLESIVQVPFPRGTGTVTRYVTKVTMEWAATPSVDVRIIPGQSRGPEDRVRSFHGRDGSPGCAASLSRFMMEAHVCIFPPGYETNEPMIADDVLVVTVHGPDTRPLQVLDLPGLISYDSKDQGNVKAIRELVTRYMAEPHSIILAVVTANNDLQNQEVLGLCDKYDKDGARTIRVITRPDMAEKQHRDKLLDVMLGRDPNFPHHHRWHVLRNRAQGEANSSQAARDLAESRLLSDPPWNELDPSRRGIAALVDHLRGMLFAVAKRELPVLCDKLRESRRALEERFAALGGRRPSPEHLAAAMKAALDRLRVASHDHARGIYESDVTHLSDDGPVNLRSRVVERAEVFRDTMAARGHAWTTHIRLAPPNPNGDLGSVHTEALPAAAAGMRVFATLDDEIEWVTKKLRLTRDDLLQTFHNPHRIGNLFWEMSAPWNAISKTHIDQVHDCCTQYFSSVAPLMFSNSGSDFGSARDVVAHRFVRLHVRPRLEDCREEALKELARLEQDRKAAPLVSDLRFLWDRRAHREEQAFVRANQASHALEGTQGSMLDKTAYAKSADMHTQDQWTFATADEFHHAMWSLYQIELDIYITNVRRQTVERHFLRKIREIIPDALEAQEIEALTREDSANEAKKKEVEQELAVLEKSLRVLEELM</sequence>
<evidence type="ECO:0000313" key="6">
    <source>
        <dbReference type="Proteomes" id="UP001303889"/>
    </source>
</evidence>
<evidence type="ECO:0000313" key="5">
    <source>
        <dbReference type="EMBL" id="KAK3901794.1"/>
    </source>
</evidence>
<dbReference type="SUPFAM" id="SSF52540">
    <property type="entry name" value="P-loop containing nucleoside triphosphate hydrolases"/>
    <property type="match status" value="1"/>
</dbReference>
<dbReference type="InterPro" id="IPR030381">
    <property type="entry name" value="G_DYNAMIN_dom"/>
</dbReference>
<dbReference type="Pfam" id="PF00350">
    <property type="entry name" value="Dynamin_N"/>
    <property type="match status" value="1"/>
</dbReference>
<reference evidence="5" key="2">
    <citation type="submission" date="2023-05" db="EMBL/GenBank/DDBJ databases">
        <authorList>
            <consortium name="Lawrence Berkeley National Laboratory"/>
            <person name="Steindorff A."/>
            <person name="Hensen N."/>
            <person name="Bonometti L."/>
            <person name="Westerberg I."/>
            <person name="Brannstrom I.O."/>
            <person name="Guillou S."/>
            <person name="Cros-Aarteil S."/>
            <person name="Calhoun S."/>
            <person name="Haridas S."/>
            <person name="Kuo A."/>
            <person name="Mondo S."/>
            <person name="Pangilinan J."/>
            <person name="Riley R."/>
            <person name="Labutti K."/>
            <person name="Andreopoulos B."/>
            <person name="Lipzen A."/>
            <person name="Chen C."/>
            <person name="Yanf M."/>
            <person name="Daum C."/>
            <person name="Ng V."/>
            <person name="Clum A."/>
            <person name="Ohm R."/>
            <person name="Martin F."/>
            <person name="Silar P."/>
            <person name="Natvig D."/>
            <person name="Lalanne C."/>
            <person name="Gautier V."/>
            <person name="Ament-Velasquez S.L."/>
            <person name="Kruys A."/>
            <person name="Hutchinson M.I."/>
            <person name="Powell A.J."/>
            <person name="Barry K."/>
            <person name="Miller A.N."/>
            <person name="Grigoriev I.V."/>
            <person name="Debuchy R."/>
            <person name="Gladieux P."/>
            <person name="Thoren M.H."/>
            <person name="Johannesson H."/>
        </authorList>
    </citation>
    <scope>NUCLEOTIDE SEQUENCE</scope>
    <source>
        <strain evidence="5">CBS 103.79</strain>
    </source>
</reference>
<protein>
    <submittedName>
        <fullName evidence="5">P-loop containing nucleoside triphosphate hydrolase protein</fullName>
    </submittedName>
</protein>
<accession>A0AAN6MJL0</accession>
<feature type="domain" description="Dynamin-type G" evidence="4">
    <location>
        <begin position="66"/>
        <end position="352"/>
    </location>
</feature>
<comment type="caution">
    <text evidence="5">The sequence shown here is derived from an EMBL/GenBank/DDBJ whole genome shotgun (WGS) entry which is preliminary data.</text>
</comment>
<dbReference type="AlphaFoldDB" id="A0AAN6MJL0"/>
<dbReference type="GO" id="GO:0000266">
    <property type="term" value="P:mitochondrial fission"/>
    <property type="evidence" value="ECO:0007669"/>
    <property type="project" value="TreeGrafter"/>
</dbReference>
<evidence type="ECO:0000256" key="1">
    <source>
        <dbReference type="SAM" id="Coils"/>
    </source>
</evidence>
<name>A0AAN6MJL0_9PEZI</name>
<dbReference type="CDD" id="cd08771">
    <property type="entry name" value="DLP_1"/>
    <property type="match status" value="1"/>
</dbReference>
<feature type="coiled-coil region" evidence="1">
    <location>
        <begin position="701"/>
        <end position="735"/>
    </location>
</feature>
<dbReference type="InterPro" id="IPR022812">
    <property type="entry name" value="Dynamin"/>
</dbReference>
<keyword evidence="5" id="KW-0378">Hydrolase</keyword>
<dbReference type="GO" id="GO:0005874">
    <property type="term" value="C:microtubule"/>
    <property type="evidence" value="ECO:0007669"/>
    <property type="project" value="TreeGrafter"/>
</dbReference>